<sequence>MHRHSRFAGPWLLCLLAACNDPPADAGASASTTSAAPTSDSPATTATSEETTATPPTSSTSAMTAMPTESATAEPDTTTATSTTGEPACTCTPGESGGCEGEQLLVCQADCVTLASQPCEPGETCIGGVCSTGACPPGDTQCVDEDHYAQCEDDGSGYAPPVACGPGDTCIGDQCFSLCDLAEATPSTVGCSFFANRMDNYYAEENDSVVVGNPHASKTATVQLYLAPTGQNVESPQGAPVTIAPGKTHTFTLANPPIDKVSALRIGGSYRIDSDVPVVAYQHSPIGAQATNDASMLFPEHALQASYVVASYRQTQEESPSYFNVIAIADKTTVTWTPPVTTSAGAGVPQVFAGQTGKVVLNRFDTLQVIAPGPNGDLSGTMIEADRPIWVVGAVECANVPSSNVSYCDHVEEQMLPLAYWGAEYVGAHAPTRGTEKHYWRVYGGEDGTTVKTDPPLPGTPLALNRGEWKELVVTTGTSVIFSGDKPFLPVQYLESQEGGAGTGDPAMVQAIPVEQFLDRYAFATGTGYSQHYAQIVRVQGAAEVFVDGLMVGGYDAVGGYEVADWPIAEGAHLAESAEPFGIVNYGYTDVTSYAYPGGTRLEVINPQ</sequence>
<comment type="caution">
    <text evidence="4">The sequence shown here is derived from an EMBL/GenBank/DDBJ whole genome shotgun (WGS) entry which is preliminary data.</text>
</comment>
<dbReference type="EMBL" id="JAPNKE010000002">
    <property type="protein sequence ID" value="MCY1009589.1"/>
    <property type="molecule type" value="Genomic_DNA"/>
</dbReference>
<keyword evidence="2" id="KW-0732">Signal</keyword>
<evidence type="ECO:0000313" key="5">
    <source>
        <dbReference type="Proteomes" id="UP001150924"/>
    </source>
</evidence>
<feature type="region of interest" description="Disordered" evidence="1">
    <location>
        <begin position="25"/>
        <end position="87"/>
    </location>
</feature>
<feature type="signal peptide" evidence="2">
    <location>
        <begin position="1"/>
        <end position="26"/>
    </location>
</feature>
<dbReference type="Pfam" id="PF17517">
    <property type="entry name" value="IgGFc_binding"/>
    <property type="match status" value="1"/>
</dbReference>
<evidence type="ECO:0000256" key="2">
    <source>
        <dbReference type="SAM" id="SignalP"/>
    </source>
</evidence>
<dbReference type="AlphaFoldDB" id="A0A9X3ESP0"/>
<keyword evidence="5" id="KW-1185">Reference proteome</keyword>
<organism evidence="4 5">
    <name type="scientific">Nannocystis pusilla</name>
    <dbReference type="NCBI Taxonomy" id="889268"/>
    <lineage>
        <taxon>Bacteria</taxon>
        <taxon>Pseudomonadati</taxon>
        <taxon>Myxococcota</taxon>
        <taxon>Polyangia</taxon>
        <taxon>Nannocystales</taxon>
        <taxon>Nannocystaceae</taxon>
        <taxon>Nannocystis</taxon>
    </lineage>
</organism>
<dbReference type="InterPro" id="IPR035234">
    <property type="entry name" value="IgGFc-bd_N"/>
</dbReference>
<accession>A0A9X3ESP0</accession>
<protein>
    <submittedName>
        <fullName evidence="4">IgGFc-binding protein</fullName>
    </submittedName>
</protein>
<feature type="domain" description="IgGFc-binding protein N-terminal" evidence="3">
    <location>
        <begin position="293"/>
        <end position="587"/>
    </location>
</feature>
<dbReference type="PANTHER" id="PTHR46534:SF1">
    <property type="entry name" value="IGGFC-BINDING PROTEIN N-TERMINAL DOMAIN-CONTAINING PROTEIN"/>
    <property type="match status" value="1"/>
</dbReference>
<evidence type="ECO:0000259" key="3">
    <source>
        <dbReference type="Pfam" id="PF17517"/>
    </source>
</evidence>
<gene>
    <name evidence="4" type="ORF">OV079_29290</name>
</gene>
<name>A0A9X3ESP0_9BACT</name>
<dbReference type="PROSITE" id="PS51257">
    <property type="entry name" value="PROKAR_LIPOPROTEIN"/>
    <property type="match status" value="1"/>
</dbReference>
<feature type="chain" id="PRO_5040905790" evidence="2">
    <location>
        <begin position="27"/>
        <end position="608"/>
    </location>
</feature>
<reference evidence="4" key="1">
    <citation type="submission" date="2022-11" db="EMBL/GenBank/DDBJ databases">
        <title>Minimal conservation of predation-associated metabolite biosynthetic gene clusters underscores biosynthetic potential of Myxococcota including descriptions for ten novel species: Archangium lansinium sp. nov., Myxococcus landrumus sp. nov., Nannocystis bai.</title>
        <authorList>
            <person name="Ahearne A."/>
            <person name="Stevens C."/>
            <person name="Phillips K."/>
        </authorList>
    </citation>
    <scope>NUCLEOTIDE SEQUENCE</scope>
    <source>
        <strain evidence="4">Na p29</strain>
    </source>
</reference>
<dbReference type="RefSeq" id="WP_267772252.1">
    <property type="nucleotide sequence ID" value="NZ_JAPNKE010000002.1"/>
</dbReference>
<proteinExistence type="predicted"/>
<dbReference type="Proteomes" id="UP001150924">
    <property type="component" value="Unassembled WGS sequence"/>
</dbReference>
<evidence type="ECO:0000256" key="1">
    <source>
        <dbReference type="SAM" id="MobiDB-lite"/>
    </source>
</evidence>
<dbReference type="PANTHER" id="PTHR46534">
    <property type="entry name" value="IGGFC_BINDING DOMAIN-CONTAINING PROTEIN"/>
    <property type="match status" value="1"/>
</dbReference>
<evidence type="ECO:0000313" key="4">
    <source>
        <dbReference type="EMBL" id="MCY1009589.1"/>
    </source>
</evidence>